<reference evidence="4" key="1">
    <citation type="journal article" date="2019" name="Int. J. Syst. Evol. Microbiol.">
        <title>The Global Catalogue of Microorganisms (GCM) 10K type strain sequencing project: providing services to taxonomists for standard genome sequencing and annotation.</title>
        <authorList>
            <consortium name="The Broad Institute Genomics Platform"/>
            <consortium name="The Broad Institute Genome Sequencing Center for Infectious Disease"/>
            <person name="Wu L."/>
            <person name="Ma J."/>
        </authorList>
    </citation>
    <scope>NUCLEOTIDE SEQUENCE [LARGE SCALE GENOMIC DNA]</scope>
    <source>
        <strain evidence="4">JCM 4788</strain>
    </source>
</reference>
<feature type="compositionally biased region" description="Gly residues" evidence="1">
    <location>
        <begin position="32"/>
        <end position="41"/>
    </location>
</feature>
<feature type="signal peptide" evidence="2">
    <location>
        <begin position="1"/>
        <end position="27"/>
    </location>
</feature>
<proteinExistence type="predicted"/>
<dbReference type="EMBL" id="BAAABX010000010">
    <property type="protein sequence ID" value="GAA0392898.1"/>
    <property type="molecule type" value="Genomic_DNA"/>
</dbReference>
<keyword evidence="2" id="KW-0732">Signal</keyword>
<gene>
    <name evidence="3" type="ORF">GCM10010357_12080</name>
</gene>
<dbReference type="RefSeq" id="WP_344020647.1">
    <property type="nucleotide sequence ID" value="NZ_BAAABX010000010.1"/>
</dbReference>
<feature type="region of interest" description="Disordered" evidence="1">
    <location>
        <begin position="32"/>
        <end position="82"/>
    </location>
</feature>
<name>A0ABP3I8H6_9ACTN</name>
<dbReference type="Proteomes" id="UP001500879">
    <property type="component" value="Unassembled WGS sequence"/>
</dbReference>
<evidence type="ECO:0000256" key="1">
    <source>
        <dbReference type="SAM" id="MobiDB-lite"/>
    </source>
</evidence>
<evidence type="ECO:0000256" key="2">
    <source>
        <dbReference type="SAM" id="SignalP"/>
    </source>
</evidence>
<feature type="compositionally biased region" description="Basic and acidic residues" evidence="1">
    <location>
        <begin position="44"/>
        <end position="67"/>
    </location>
</feature>
<evidence type="ECO:0000313" key="3">
    <source>
        <dbReference type="EMBL" id="GAA0392898.1"/>
    </source>
</evidence>
<keyword evidence="4" id="KW-1185">Reference proteome</keyword>
<evidence type="ECO:0000313" key="4">
    <source>
        <dbReference type="Proteomes" id="UP001500879"/>
    </source>
</evidence>
<protein>
    <recommendedName>
        <fullName evidence="5">Lipoprotein</fullName>
    </recommendedName>
</protein>
<accession>A0ABP3I8H6</accession>
<sequence>MLFTTPRTSRPRPLLIAATLITSATLATVLTGCGGGGGGAEASGKSEEVASVEKDGKNGKGGKDGKEGGNGPAGQAKKYKVGSPELDKAFDAWKAEMKTCQTRKAQELGIETQVGSGPKAGEVYPKATDVEGQNKFFSQVRKPCQEKNPAPEAEDDGNKADTLATAKKQYECLKKAGLGDLHEPTNDNPALFTSEGTQKYFGQEPDPKSMKILKDCGIG</sequence>
<feature type="chain" id="PRO_5045312916" description="Lipoprotein" evidence="2">
    <location>
        <begin position="28"/>
        <end position="219"/>
    </location>
</feature>
<comment type="caution">
    <text evidence="3">The sequence shown here is derived from an EMBL/GenBank/DDBJ whole genome shotgun (WGS) entry which is preliminary data.</text>
</comment>
<evidence type="ECO:0008006" key="5">
    <source>
        <dbReference type="Google" id="ProtNLM"/>
    </source>
</evidence>
<dbReference type="PROSITE" id="PS51257">
    <property type="entry name" value="PROKAR_LIPOPROTEIN"/>
    <property type="match status" value="1"/>
</dbReference>
<organism evidence="3 4">
    <name type="scientific">Streptomyces luteireticuli</name>
    <dbReference type="NCBI Taxonomy" id="173858"/>
    <lineage>
        <taxon>Bacteria</taxon>
        <taxon>Bacillati</taxon>
        <taxon>Actinomycetota</taxon>
        <taxon>Actinomycetes</taxon>
        <taxon>Kitasatosporales</taxon>
        <taxon>Streptomycetaceae</taxon>
        <taxon>Streptomyces</taxon>
    </lineage>
</organism>